<evidence type="ECO:0000313" key="2">
    <source>
        <dbReference type="EMBL" id="MFC7406051.1"/>
    </source>
</evidence>
<gene>
    <name evidence="2" type="ORF">ACFQQL_13095</name>
</gene>
<evidence type="ECO:0000256" key="1">
    <source>
        <dbReference type="SAM" id="MobiDB-lite"/>
    </source>
</evidence>
<accession>A0ABW2QAA6</accession>
<organism evidence="2 3">
    <name type="scientific">Georgenia alba</name>
    <dbReference type="NCBI Taxonomy" id="2233858"/>
    <lineage>
        <taxon>Bacteria</taxon>
        <taxon>Bacillati</taxon>
        <taxon>Actinomycetota</taxon>
        <taxon>Actinomycetes</taxon>
        <taxon>Micrococcales</taxon>
        <taxon>Bogoriellaceae</taxon>
        <taxon>Georgenia</taxon>
    </lineage>
</organism>
<dbReference type="Proteomes" id="UP001596455">
    <property type="component" value="Unassembled WGS sequence"/>
</dbReference>
<comment type="caution">
    <text evidence="2">The sequence shown here is derived from an EMBL/GenBank/DDBJ whole genome shotgun (WGS) entry which is preliminary data.</text>
</comment>
<name>A0ABW2QAA6_9MICO</name>
<dbReference type="RefSeq" id="WP_382395050.1">
    <property type="nucleotide sequence ID" value="NZ_JBHTCQ010000002.1"/>
</dbReference>
<protein>
    <submittedName>
        <fullName evidence="2">Oxidoreductase</fullName>
    </submittedName>
</protein>
<evidence type="ECO:0000313" key="3">
    <source>
        <dbReference type="Proteomes" id="UP001596455"/>
    </source>
</evidence>
<keyword evidence="3" id="KW-1185">Reference proteome</keyword>
<dbReference type="EMBL" id="JBHTCQ010000002">
    <property type="protein sequence ID" value="MFC7406051.1"/>
    <property type="molecule type" value="Genomic_DNA"/>
</dbReference>
<reference evidence="3" key="1">
    <citation type="journal article" date="2019" name="Int. J. Syst. Evol. Microbiol.">
        <title>The Global Catalogue of Microorganisms (GCM) 10K type strain sequencing project: providing services to taxonomists for standard genome sequencing and annotation.</title>
        <authorList>
            <consortium name="The Broad Institute Genomics Platform"/>
            <consortium name="The Broad Institute Genome Sequencing Center for Infectious Disease"/>
            <person name="Wu L."/>
            <person name="Ma J."/>
        </authorList>
    </citation>
    <scope>NUCLEOTIDE SEQUENCE [LARGE SCALE GENOMIC DNA]</scope>
    <source>
        <strain evidence="3">JCM 1490</strain>
    </source>
</reference>
<proteinExistence type="predicted"/>
<sequence length="111" mass="12759">MGLFTRWGHRRRARATSPRAEDRAARERTLTHFREFVATRKGVEAYVEPATANDPVTVVLVATTGEWTRRRVPDAPSGFALARELGVPAYDVLRTGYPPRMRRWSSQNRHR</sequence>
<feature type="region of interest" description="Disordered" evidence="1">
    <location>
        <begin position="1"/>
        <end position="26"/>
    </location>
</feature>